<reference evidence="5" key="1">
    <citation type="journal article" date="2018" name="Nat. Microbiol.">
        <title>Leveraging single-cell genomics to expand the fungal tree of life.</title>
        <authorList>
            <person name="Ahrendt S.R."/>
            <person name="Quandt C.A."/>
            <person name="Ciobanu D."/>
            <person name="Clum A."/>
            <person name="Salamov A."/>
            <person name="Andreopoulos B."/>
            <person name="Cheng J.F."/>
            <person name="Woyke T."/>
            <person name="Pelin A."/>
            <person name="Henrissat B."/>
            <person name="Reynolds N.K."/>
            <person name="Benny G.L."/>
            <person name="Smith M.E."/>
            <person name="James T.Y."/>
            <person name="Grigoriev I.V."/>
        </authorList>
    </citation>
    <scope>NUCLEOTIDE SEQUENCE [LARGE SCALE GENOMIC DNA]</scope>
</reference>
<organism evidence="4 5">
    <name type="scientific">Piptocephalis cylindrospora</name>
    <dbReference type="NCBI Taxonomy" id="1907219"/>
    <lineage>
        <taxon>Eukaryota</taxon>
        <taxon>Fungi</taxon>
        <taxon>Fungi incertae sedis</taxon>
        <taxon>Zoopagomycota</taxon>
        <taxon>Zoopagomycotina</taxon>
        <taxon>Zoopagomycetes</taxon>
        <taxon>Zoopagales</taxon>
        <taxon>Piptocephalidaceae</taxon>
        <taxon>Piptocephalis</taxon>
    </lineage>
</organism>
<evidence type="ECO:0000313" key="4">
    <source>
        <dbReference type="EMBL" id="RKP15360.1"/>
    </source>
</evidence>
<dbReference type="PANTHER" id="PTHR48081">
    <property type="entry name" value="AB HYDROLASE SUPERFAMILY PROTEIN C4A8.06C"/>
    <property type="match status" value="1"/>
</dbReference>
<keyword evidence="5" id="KW-1185">Reference proteome</keyword>
<dbReference type="EMBL" id="KZ987737">
    <property type="protein sequence ID" value="RKP15360.1"/>
    <property type="molecule type" value="Genomic_DNA"/>
</dbReference>
<sequence length="550" mass="60876">MTSTEPSHPVQAQASDASSAQGKKKKKEWSLKAFTSKRHQAPSSPIPNTPVDSAMDIQNSGKSSKERTKAIAINAVSSDEGHIGAVTGMNEPVNLNPPRVPRSFITTLPYAVISFPNVLIRRARGHSYHASWSFRDEYVVNLLRFTLGTPRYGHWRFLIMLAGMLGRTRIPISLVVEETSNNLAQYTFTAYQFTLRRPNLGETAASNIILGESTATSTTINSPDMPPSQKDPWVILYMHGGGYSSGRPMMHAVVYKYLLNNLQKKHGINQVRLVALKYPLAPEHPYPAAIDTAIKCLTWLREAEGIPMDRVILGGDSAGGGLCMAVLQRIKARYGDGSEMFPGHAFVISPWVQLSDQVPSYVNRMNARTDYLVPRLLKPFVNAYMRDGKTGELIAPLDHPQVSPGTADWSGVPTRILVTVGGKEIFYRSIVEFVDLASQGGMEARLISDPDMPHVYPTLMDFFPKNARRTLDEIVDWLAEVIEPVEKEKHQEEKETGSTGGKVDREDTRSLDTESDRIEVAKPLREEVPKSSGNGEASMPLREGDMAESM</sequence>
<dbReference type="Gene3D" id="3.40.50.1820">
    <property type="entry name" value="alpha/beta hydrolase"/>
    <property type="match status" value="1"/>
</dbReference>
<gene>
    <name evidence="4" type="ORF">BJ684DRAFT_18293</name>
</gene>
<dbReference type="GO" id="GO:0016787">
    <property type="term" value="F:hydrolase activity"/>
    <property type="evidence" value="ECO:0007669"/>
    <property type="project" value="UniProtKB-KW"/>
</dbReference>
<accession>A0A4P9YB59</accession>
<dbReference type="InterPro" id="IPR029058">
    <property type="entry name" value="AB_hydrolase_fold"/>
</dbReference>
<evidence type="ECO:0000256" key="2">
    <source>
        <dbReference type="SAM" id="MobiDB-lite"/>
    </source>
</evidence>
<feature type="region of interest" description="Disordered" evidence="2">
    <location>
        <begin position="487"/>
        <end position="550"/>
    </location>
</feature>
<proteinExistence type="predicted"/>
<feature type="compositionally biased region" description="Low complexity" evidence="2">
    <location>
        <begin position="11"/>
        <end position="21"/>
    </location>
</feature>
<dbReference type="Pfam" id="PF07859">
    <property type="entry name" value="Abhydrolase_3"/>
    <property type="match status" value="1"/>
</dbReference>
<evidence type="ECO:0000259" key="3">
    <source>
        <dbReference type="Pfam" id="PF07859"/>
    </source>
</evidence>
<dbReference type="AlphaFoldDB" id="A0A4P9YB59"/>
<dbReference type="InterPro" id="IPR013094">
    <property type="entry name" value="AB_hydrolase_3"/>
</dbReference>
<feature type="domain" description="Alpha/beta hydrolase fold-3" evidence="3">
    <location>
        <begin position="235"/>
        <end position="456"/>
    </location>
</feature>
<dbReference type="Proteomes" id="UP000267251">
    <property type="component" value="Unassembled WGS sequence"/>
</dbReference>
<evidence type="ECO:0000313" key="5">
    <source>
        <dbReference type="Proteomes" id="UP000267251"/>
    </source>
</evidence>
<evidence type="ECO:0000256" key="1">
    <source>
        <dbReference type="ARBA" id="ARBA00022801"/>
    </source>
</evidence>
<keyword evidence="1 4" id="KW-0378">Hydrolase</keyword>
<name>A0A4P9YB59_9FUNG</name>
<dbReference type="SUPFAM" id="SSF53474">
    <property type="entry name" value="alpha/beta-Hydrolases"/>
    <property type="match status" value="1"/>
</dbReference>
<protein>
    <submittedName>
        <fullName evidence="4">Alpha/Beta hydrolase protein</fullName>
    </submittedName>
</protein>
<dbReference type="OrthoDB" id="408631at2759"/>
<feature type="region of interest" description="Disordered" evidence="2">
    <location>
        <begin position="1"/>
        <end position="67"/>
    </location>
</feature>
<dbReference type="PANTHER" id="PTHR48081:SF8">
    <property type="entry name" value="ALPHA_BETA HYDROLASE FOLD-3 DOMAIN-CONTAINING PROTEIN-RELATED"/>
    <property type="match status" value="1"/>
</dbReference>
<feature type="compositionally biased region" description="Basic and acidic residues" evidence="2">
    <location>
        <begin position="487"/>
        <end position="529"/>
    </location>
</feature>
<dbReference type="InterPro" id="IPR050300">
    <property type="entry name" value="GDXG_lipolytic_enzyme"/>
</dbReference>